<dbReference type="Proteomes" id="UP000577724">
    <property type="component" value="Unassembled WGS sequence"/>
</dbReference>
<gene>
    <name evidence="3" type="ORF">HP548_28025</name>
</gene>
<organism evidence="3 4">
    <name type="scientific">Paenibacillus taichungensis</name>
    <dbReference type="NCBI Taxonomy" id="484184"/>
    <lineage>
        <taxon>Bacteria</taxon>
        <taxon>Bacillati</taxon>
        <taxon>Bacillota</taxon>
        <taxon>Bacilli</taxon>
        <taxon>Bacillales</taxon>
        <taxon>Paenibacillaceae</taxon>
        <taxon>Paenibacillus</taxon>
    </lineage>
</organism>
<evidence type="ECO:0000313" key="3">
    <source>
        <dbReference type="EMBL" id="NUU57935.1"/>
    </source>
</evidence>
<keyword evidence="2" id="KW-0472">Membrane</keyword>
<name>A0ABX2MV74_9BACL</name>
<dbReference type="InterPro" id="IPR031709">
    <property type="entry name" value="PutAbiC"/>
</dbReference>
<comment type="caution">
    <text evidence="3">The sequence shown here is derived from an EMBL/GenBank/DDBJ whole genome shotgun (WGS) entry which is preliminary data.</text>
</comment>
<evidence type="ECO:0000256" key="1">
    <source>
        <dbReference type="SAM" id="Coils"/>
    </source>
</evidence>
<evidence type="ECO:0000313" key="4">
    <source>
        <dbReference type="Proteomes" id="UP000577724"/>
    </source>
</evidence>
<protein>
    <recommendedName>
        <fullName evidence="5">Phage abortive infection protein</fullName>
    </recommendedName>
</protein>
<dbReference type="Pfam" id="PF16872">
    <property type="entry name" value="putAbiC"/>
    <property type="match status" value="1"/>
</dbReference>
<dbReference type="EMBL" id="JABMCC010000121">
    <property type="protein sequence ID" value="NUU57935.1"/>
    <property type="molecule type" value="Genomic_DNA"/>
</dbReference>
<keyword evidence="1" id="KW-0175">Coiled coil</keyword>
<sequence length="271" mass="32293">MNRLKSSVRKFMLEDLDSIKKQDKPNVIVNFKAILLGFLVIWCLSGVIIYYAFSDWSDRGTFGDMFGAINALFSAFAFGGLVYTLFIQRYELSLQRKELEMQRLEVARNGDQLEQQKNVMIQQSFENTFFKMIELHHNLIASMNDKPYEGRRAIEKLREFLYDELKRANHKRDLNKTIEDFLSLKGRHIKHYLNNYYCILELIEQHGLNTEEDLRDSNYTRIALSQLSEDERFLIFYTLGYKSDTRLFLEKFTDISELNHFARHHYKWMTS</sequence>
<dbReference type="RefSeq" id="WP_175383488.1">
    <property type="nucleotide sequence ID" value="NZ_CBCRYD010000022.1"/>
</dbReference>
<feature type="coiled-coil region" evidence="1">
    <location>
        <begin position="87"/>
        <end position="116"/>
    </location>
</feature>
<feature type="transmembrane region" description="Helical" evidence="2">
    <location>
        <begin position="65"/>
        <end position="87"/>
    </location>
</feature>
<keyword evidence="4" id="KW-1185">Reference proteome</keyword>
<reference evidence="3 4" key="1">
    <citation type="submission" date="2020-05" db="EMBL/GenBank/DDBJ databases">
        <title>Genome Sequencing of Type Strains.</title>
        <authorList>
            <person name="Lemaire J.F."/>
            <person name="Inderbitzin P."/>
            <person name="Gregorio O.A."/>
            <person name="Collins S.B."/>
            <person name="Wespe N."/>
            <person name="Knight-Connoni V."/>
        </authorList>
    </citation>
    <scope>NUCLEOTIDE SEQUENCE [LARGE SCALE GENOMIC DNA]</scope>
    <source>
        <strain evidence="3 4">DSM 19942</strain>
    </source>
</reference>
<accession>A0ABX2MV74</accession>
<evidence type="ECO:0008006" key="5">
    <source>
        <dbReference type="Google" id="ProtNLM"/>
    </source>
</evidence>
<feature type="transmembrane region" description="Helical" evidence="2">
    <location>
        <begin position="29"/>
        <end position="53"/>
    </location>
</feature>
<evidence type="ECO:0000256" key="2">
    <source>
        <dbReference type="SAM" id="Phobius"/>
    </source>
</evidence>
<keyword evidence="2" id="KW-0812">Transmembrane</keyword>
<proteinExistence type="predicted"/>
<keyword evidence="2" id="KW-1133">Transmembrane helix</keyword>
<dbReference type="GeneID" id="97134609"/>